<dbReference type="PROSITE" id="PS50109">
    <property type="entry name" value="HIS_KIN"/>
    <property type="match status" value="1"/>
</dbReference>
<gene>
    <name evidence="8" type="ORF">SAMN00790413_06534</name>
</gene>
<dbReference type="Pfam" id="PF00512">
    <property type="entry name" value="HisKA"/>
    <property type="match status" value="1"/>
</dbReference>
<proteinExistence type="predicted"/>
<dbReference type="FunFam" id="3.30.565.10:FF:000006">
    <property type="entry name" value="Sensor histidine kinase WalK"/>
    <property type="match status" value="1"/>
</dbReference>
<evidence type="ECO:0000256" key="1">
    <source>
        <dbReference type="ARBA" id="ARBA00000085"/>
    </source>
</evidence>
<dbReference type="EMBL" id="FWWU01000002">
    <property type="protein sequence ID" value="SMB78184.1"/>
    <property type="molecule type" value="Genomic_DNA"/>
</dbReference>
<dbReference type="InterPro" id="IPR036097">
    <property type="entry name" value="HisK_dim/P_sf"/>
</dbReference>
<dbReference type="InterPro" id="IPR003018">
    <property type="entry name" value="GAF"/>
</dbReference>
<dbReference type="Pfam" id="PF01590">
    <property type="entry name" value="GAF"/>
    <property type="match status" value="1"/>
</dbReference>
<evidence type="ECO:0000256" key="6">
    <source>
        <dbReference type="SAM" id="Coils"/>
    </source>
</evidence>
<dbReference type="Proteomes" id="UP000192582">
    <property type="component" value="Unassembled WGS sequence"/>
</dbReference>
<evidence type="ECO:0000256" key="3">
    <source>
        <dbReference type="ARBA" id="ARBA00022553"/>
    </source>
</evidence>
<dbReference type="Gene3D" id="3.30.450.40">
    <property type="match status" value="2"/>
</dbReference>
<dbReference type="InterPro" id="IPR036890">
    <property type="entry name" value="HATPase_C_sf"/>
</dbReference>
<dbReference type="PANTHER" id="PTHR42878:SF15">
    <property type="entry name" value="BACTERIOPHYTOCHROME"/>
    <property type="match status" value="1"/>
</dbReference>
<dbReference type="SMART" id="SM00065">
    <property type="entry name" value="GAF"/>
    <property type="match status" value="2"/>
</dbReference>
<protein>
    <recommendedName>
        <fullName evidence="2">histidine kinase</fullName>
        <ecNumber evidence="2">2.7.13.3</ecNumber>
    </recommendedName>
</protein>
<dbReference type="PANTHER" id="PTHR42878">
    <property type="entry name" value="TWO-COMPONENT HISTIDINE KINASE"/>
    <property type="match status" value="1"/>
</dbReference>
<evidence type="ECO:0000259" key="7">
    <source>
        <dbReference type="PROSITE" id="PS50109"/>
    </source>
</evidence>
<organism evidence="8 9">
    <name type="scientific">Deinococcus hopiensis KR-140</name>
    <dbReference type="NCBI Taxonomy" id="695939"/>
    <lineage>
        <taxon>Bacteria</taxon>
        <taxon>Thermotogati</taxon>
        <taxon>Deinococcota</taxon>
        <taxon>Deinococci</taxon>
        <taxon>Deinococcales</taxon>
        <taxon>Deinococcaceae</taxon>
        <taxon>Deinococcus</taxon>
    </lineage>
</organism>
<dbReference type="SUPFAM" id="SSF55874">
    <property type="entry name" value="ATPase domain of HSP90 chaperone/DNA topoisomerase II/histidine kinase"/>
    <property type="match status" value="1"/>
</dbReference>
<dbReference type="GO" id="GO:0007234">
    <property type="term" value="P:osmosensory signaling via phosphorelay pathway"/>
    <property type="evidence" value="ECO:0007669"/>
    <property type="project" value="TreeGrafter"/>
</dbReference>
<dbReference type="PRINTS" id="PR00344">
    <property type="entry name" value="BCTRLSENSOR"/>
</dbReference>
<dbReference type="Pfam" id="PF02518">
    <property type="entry name" value="HATPase_c"/>
    <property type="match status" value="1"/>
</dbReference>
<evidence type="ECO:0000256" key="4">
    <source>
        <dbReference type="ARBA" id="ARBA00022679"/>
    </source>
</evidence>
<dbReference type="Pfam" id="PF13185">
    <property type="entry name" value="GAF_2"/>
    <property type="match status" value="1"/>
</dbReference>
<dbReference type="RefSeq" id="WP_084045132.1">
    <property type="nucleotide sequence ID" value="NZ_FWWU01000002.1"/>
</dbReference>
<dbReference type="Gene3D" id="3.30.565.10">
    <property type="entry name" value="Histidine kinase-like ATPase, C-terminal domain"/>
    <property type="match status" value="1"/>
</dbReference>
<keyword evidence="4" id="KW-0808">Transferase</keyword>
<dbReference type="InterPro" id="IPR029016">
    <property type="entry name" value="GAF-like_dom_sf"/>
</dbReference>
<evidence type="ECO:0000313" key="8">
    <source>
        <dbReference type="EMBL" id="SMB78184.1"/>
    </source>
</evidence>
<dbReference type="InterPro" id="IPR003661">
    <property type="entry name" value="HisK_dim/P_dom"/>
</dbReference>
<accession>A0A1W1UBL8</accession>
<dbReference type="InterPro" id="IPR004358">
    <property type="entry name" value="Sig_transdc_His_kin-like_C"/>
</dbReference>
<evidence type="ECO:0000256" key="2">
    <source>
        <dbReference type="ARBA" id="ARBA00012438"/>
    </source>
</evidence>
<keyword evidence="5 8" id="KW-0418">Kinase</keyword>
<comment type="catalytic activity">
    <reaction evidence="1">
        <text>ATP + protein L-histidine = ADP + protein N-phospho-L-histidine.</text>
        <dbReference type="EC" id="2.7.13.3"/>
    </reaction>
</comment>
<dbReference type="GO" id="GO:0000155">
    <property type="term" value="F:phosphorelay sensor kinase activity"/>
    <property type="evidence" value="ECO:0007669"/>
    <property type="project" value="InterPro"/>
</dbReference>
<dbReference type="OrthoDB" id="53662at2"/>
<dbReference type="Gene3D" id="1.10.287.130">
    <property type="match status" value="1"/>
</dbReference>
<dbReference type="EC" id="2.7.13.3" evidence="2"/>
<dbReference type="GO" id="GO:0030295">
    <property type="term" value="F:protein kinase activator activity"/>
    <property type="evidence" value="ECO:0007669"/>
    <property type="project" value="TreeGrafter"/>
</dbReference>
<evidence type="ECO:0000256" key="5">
    <source>
        <dbReference type="ARBA" id="ARBA00022777"/>
    </source>
</evidence>
<evidence type="ECO:0000313" key="9">
    <source>
        <dbReference type="Proteomes" id="UP000192582"/>
    </source>
</evidence>
<dbReference type="SMART" id="SM00387">
    <property type="entry name" value="HATPase_c"/>
    <property type="match status" value="1"/>
</dbReference>
<dbReference type="STRING" id="695939.SAMN00790413_06534"/>
<dbReference type="CDD" id="cd00082">
    <property type="entry name" value="HisKA"/>
    <property type="match status" value="1"/>
</dbReference>
<feature type="domain" description="Histidine kinase" evidence="7">
    <location>
        <begin position="406"/>
        <end position="619"/>
    </location>
</feature>
<reference evidence="8 9" key="1">
    <citation type="submission" date="2017-04" db="EMBL/GenBank/DDBJ databases">
        <authorList>
            <person name="Afonso C.L."/>
            <person name="Miller P.J."/>
            <person name="Scott M.A."/>
            <person name="Spackman E."/>
            <person name="Goraichik I."/>
            <person name="Dimitrov K.M."/>
            <person name="Suarez D.L."/>
            <person name="Swayne D.E."/>
        </authorList>
    </citation>
    <scope>NUCLEOTIDE SEQUENCE [LARGE SCALE GENOMIC DNA]</scope>
    <source>
        <strain evidence="8 9">KR-140</strain>
    </source>
</reference>
<dbReference type="SMART" id="SM00388">
    <property type="entry name" value="HisKA"/>
    <property type="match status" value="1"/>
</dbReference>
<dbReference type="SUPFAM" id="SSF47384">
    <property type="entry name" value="Homodimeric domain of signal transducing histidine kinase"/>
    <property type="match status" value="1"/>
</dbReference>
<keyword evidence="6" id="KW-0175">Coiled coil</keyword>
<dbReference type="InterPro" id="IPR003594">
    <property type="entry name" value="HATPase_dom"/>
</dbReference>
<dbReference type="InterPro" id="IPR005467">
    <property type="entry name" value="His_kinase_dom"/>
</dbReference>
<dbReference type="InterPro" id="IPR050351">
    <property type="entry name" value="BphY/WalK/GraS-like"/>
</dbReference>
<keyword evidence="9" id="KW-1185">Reference proteome</keyword>
<feature type="coiled-coil region" evidence="6">
    <location>
        <begin position="361"/>
        <end position="399"/>
    </location>
</feature>
<name>A0A1W1UBL8_9DEIO</name>
<dbReference type="GO" id="GO:0000156">
    <property type="term" value="F:phosphorelay response regulator activity"/>
    <property type="evidence" value="ECO:0007669"/>
    <property type="project" value="TreeGrafter"/>
</dbReference>
<dbReference type="SUPFAM" id="SSF55781">
    <property type="entry name" value="GAF domain-like"/>
    <property type="match status" value="2"/>
</dbReference>
<keyword evidence="3" id="KW-0597">Phosphoprotein</keyword>
<sequence>MPLSTEKKIQDWLEFVQLLGQTDQPEDVAQAVIDEGIGAIGADGGFMSLRSPSAPELTFTGSYAYEEHAVAFLKTVPLSAQLPFVLAYNRREALFLESLEQARQDYPEVVPYIRDFHGSVVDLPLLVDEEALGVLVLSFREPRTFTPYERIFLRVLAAQCAQAIQRSRVLHQERQARQQAEVLRERFAFLASATQTLSTSLELTDTLETLTRLAVPRLADWCSVSLPQGDHLVPVAVAHEDPSKIESLRKLAQRYPVSIESSGSVGHVFRTGQPLLIPVITEDDMLRASGGDEHYIDSVRALQLHSMLYVPLTAHGRTLGVLGLASSTSEHTYGEQDIPFVLEVAGRAALAVENASLYATLQQELEQRTRAQREVAELNTVLEQRVQERTRELEAVNADMEAFTYSASHDLRSPVRHVKSFSELLRHRLGTEDQRAAHLLGQIQSAATRMDEITQGLLDLARVTRMEVEFRPVPLHPLLREVMSNQALDLGDRPVHWDVEPLPAVQGDARLLRQVFENLLGNAVKYTRPRTEARIAVQAEVTATEVIVRVSDNGVGFDPERAGKLFGVFQRLHHSEEFEGTGVGLATVQRIMKRHGGRVWAESLPDRGATFSVAFPRRHIQRSAQ</sequence>
<dbReference type="AlphaFoldDB" id="A0A1W1UBL8"/>